<keyword evidence="3" id="KW-0274">FAD</keyword>
<dbReference type="PANTHER" id="PTHR43153:SF1">
    <property type="entry name" value="ELECTRON TRANSFER FLAVOPROTEIN SUBUNIT ALPHA, MITOCHONDRIAL"/>
    <property type="match status" value="1"/>
</dbReference>
<feature type="binding site" evidence="3">
    <location>
        <begin position="246"/>
        <end position="250"/>
    </location>
    <ligand>
        <name>FAD</name>
        <dbReference type="ChEBI" id="CHEBI:57692"/>
    </ligand>
</feature>
<dbReference type="InterPro" id="IPR014731">
    <property type="entry name" value="ETF_asu_C"/>
</dbReference>
<feature type="binding site" evidence="3">
    <location>
        <position position="206"/>
    </location>
    <ligand>
        <name>FAD</name>
        <dbReference type="ChEBI" id="CHEBI:57692"/>
    </ligand>
</feature>
<dbReference type="InterPro" id="IPR029035">
    <property type="entry name" value="DHS-like_NAD/FAD-binding_dom"/>
</dbReference>
<feature type="domain" description="Electron transfer flavoprotein alpha/beta-subunit N-terminal" evidence="4">
    <location>
        <begin position="2"/>
        <end position="173"/>
    </location>
</feature>
<dbReference type="SUPFAM" id="SSF52402">
    <property type="entry name" value="Adenine nucleotide alpha hydrolases-like"/>
    <property type="match status" value="1"/>
</dbReference>
<evidence type="ECO:0000256" key="1">
    <source>
        <dbReference type="ARBA" id="ARBA00005817"/>
    </source>
</evidence>
<evidence type="ECO:0000256" key="2">
    <source>
        <dbReference type="ARBA" id="ARBA00022982"/>
    </source>
</evidence>
<dbReference type="InterPro" id="IPR001308">
    <property type="entry name" value="ETF_a/FixB"/>
</dbReference>
<feature type="binding site" evidence="3">
    <location>
        <position position="284"/>
    </location>
    <ligand>
        <name>FAD</name>
        <dbReference type="ChEBI" id="CHEBI:57692"/>
    </ligand>
</feature>
<evidence type="ECO:0000259" key="4">
    <source>
        <dbReference type="SMART" id="SM00893"/>
    </source>
</evidence>
<dbReference type="Pfam" id="PF00766">
    <property type="entry name" value="ETF_alpha"/>
    <property type="match status" value="1"/>
</dbReference>
<gene>
    <name evidence="5" type="ORF">HDF08_003169</name>
</gene>
<dbReference type="InterPro" id="IPR014730">
    <property type="entry name" value="ETF_a/b_N"/>
</dbReference>
<proteinExistence type="inferred from homology"/>
<dbReference type="SUPFAM" id="SSF52467">
    <property type="entry name" value="DHS-like NAD/FAD-binding domain"/>
    <property type="match status" value="1"/>
</dbReference>
<keyword evidence="3" id="KW-0285">Flavoprotein</keyword>
<dbReference type="Pfam" id="PF01012">
    <property type="entry name" value="ETF"/>
    <property type="match status" value="1"/>
</dbReference>
<dbReference type="GO" id="GO:0033539">
    <property type="term" value="P:fatty acid beta-oxidation using acyl-CoA dehydrogenase"/>
    <property type="evidence" value="ECO:0007669"/>
    <property type="project" value="TreeGrafter"/>
</dbReference>
<dbReference type="GO" id="GO:0050660">
    <property type="term" value="F:flavin adenine dinucleotide binding"/>
    <property type="evidence" value="ECO:0007669"/>
    <property type="project" value="InterPro"/>
</dbReference>
<evidence type="ECO:0000313" key="5">
    <source>
        <dbReference type="EMBL" id="NYF91067.1"/>
    </source>
</evidence>
<dbReference type="SMART" id="SM00893">
    <property type="entry name" value="ETF"/>
    <property type="match status" value="1"/>
</dbReference>
<dbReference type="InterPro" id="IPR033947">
    <property type="entry name" value="ETF_alpha_N"/>
</dbReference>
<dbReference type="PANTHER" id="PTHR43153">
    <property type="entry name" value="ELECTRON TRANSFER FLAVOPROTEIN ALPHA"/>
    <property type="match status" value="1"/>
</dbReference>
<dbReference type="Gene3D" id="3.40.50.1220">
    <property type="entry name" value="TPP-binding domain"/>
    <property type="match status" value="1"/>
</dbReference>
<reference evidence="5 6" key="1">
    <citation type="submission" date="2020-07" db="EMBL/GenBank/DDBJ databases">
        <title>Genomic Encyclopedia of Type Strains, Phase IV (KMG-V): Genome sequencing to study the core and pangenomes of soil and plant-associated prokaryotes.</title>
        <authorList>
            <person name="Whitman W."/>
        </authorList>
    </citation>
    <scope>NUCLEOTIDE SEQUENCE [LARGE SCALE GENOMIC DNA]</scope>
    <source>
        <strain evidence="5 6">M8UP22</strain>
    </source>
</reference>
<accession>A0A852VHC1</accession>
<organism evidence="5 6">
    <name type="scientific">Tunturiibacter lichenicola</name>
    <dbReference type="NCBI Taxonomy" id="2051959"/>
    <lineage>
        <taxon>Bacteria</taxon>
        <taxon>Pseudomonadati</taxon>
        <taxon>Acidobacteriota</taxon>
        <taxon>Terriglobia</taxon>
        <taxon>Terriglobales</taxon>
        <taxon>Acidobacteriaceae</taxon>
        <taxon>Tunturiibacter</taxon>
    </lineage>
</organism>
<dbReference type="InterPro" id="IPR014729">
    <property type="entry name" value="Rossmann-like_a/b/a_fold"/>
</dbReference>
<dbReference type="Proteomes" id="UP000564385">
    <property type="component" value="Unassembled WGS sequence"/>
</dbReference>
<comment type="similarity">
    <text evidence="1">Belongs to the ETF alpha-subunit/FixB family.</text>
</comment>
<dbReference type="FunFam" id="3.40.50.1220:FF:000035">
    <property type="entry name" value="Electron transfer flavoprotein alpha subunit apoprotein"/>
    <property type="match status" value="1"/>
</dbReference>
<name>A0A852VHC1_9BACT</name>
<dbReference type="PIRSF" id="PIRSF000089">
    <property type="entry name" value="Electra_flavoP_a"/>
    <property type="match status" value="1"/>
</dbReference>
<feature type="binding site" evidence="3">
    <location>
        <begin position="263"/>
        <end position="270"/>
    </location>
    <ligand>
        <name>FAD</name>
        <dbReference type="ChEBI" id="CHEBI:57692"/>
    </ligand>
</feature>
<keyword evidence="2" id="KW-0813">Transport</keyword>
<dbReference type="EMBL" id="JACCCU010000002">
    <property type="protein sequence ID" value="NYF91067.1"/>
    <property type="molecule type" value="Genomic_DNA"/>
</dbReference>
<feature type="binding site" evidence="3">
    <location>
        <begin position="232"/>
        <end position="233"/>
    </location>
    <ligand>
        <name>FAD</name>
        <dbReference type="ChEBI" id="CHEBI:57692"/>
    </ligand>
</feature>
<comment type="cofactor">
    <cofactor evidence="3">
        <name>FAD</name>
        <dbReference type="ChEBI" id="CHEBI:57692"/>
    </cofactor>
    <text evidence="3">Binds 1 FAD per dimer.</text>
</comment>
<dbReference type="Gene3D" id="3.40.50.620">
    <property type="entry name" value="HUPs"/>
    <property type="match status" value="1"/>
</dbReference>
<dbReference type="GO" id="GO:0009055">
    <property type="term" value="F:electron transfer activity"/>
    <property type="evidence" value="ECO:0007669"/>
    <property type="project" value="InterPro"/>
</dbReference>
<keyword evidence="2" id="KW-0249">Electron transport</keyword>
<comment type="caution">
    <text evidence="5">The sequence shown here is derived from an EMBL/GenBank/DDBJ whole genome shotgun (WGS) entry which is preliminary data.</text>
</comment>
<dbReference type="CDD" id="cd01715">
    <property type="entry name" value="ETF_alpha"/>
    <property type="match status" value="1"/>
</dbReference>
<evidence type="ECO:0000256" key="3">
    <source>
        <dbReference type="PIRSR" id="PIRSR000089-1"/>
    </source>
</evidence>
<sequence length="316" mass="33178">MILVVVEYANGKVSKSTWEMITAARESGREAPVTALVLGSNIAAIAAEAAKAVDQVLVADLPALAQYDPELWSTAVAQIATEGEASLILIGGSRSGREYSPRVAIKLDAPLLEDVITLKATGETLQAQRYTFLARVTETIETTAPIAVVTIKPGVFNPAAPKAEAAEQFDVDLNLPTPRLKITGKTAERSSRISLAEAEIVISGGRGVGSAEGFTQYVEALADQLGAAVGATRAIVDAGWRPYSEQVGQTGKTVQPKTYIAIGISGAVQHLSGMNKSKTIVAINRDAEAPIFKIADYGIIGDVTQLVPAILAELKK</sequence>
<protein>
    <submittedName>
        <fullName evidence="5">Electron transfer flavoprotein alpha subunit</fullName>
    </submittedName>
</protein>
<evidence type="ECO:0000313" key="6">
    <source>
        <dbReference type="Proteomes" id="UP000564385"/>
    </source>
</evidence>
<dbReference type="AlphaFoldDB" id="A0A852VHC1"/>